<evidence type="ECO:0000256" key="2">
    <source>
        <dbReference type="ARBA" id="ARBA00023043"/>
    </source>
</evidence>
<dbReference type="OrthoDB" id="341259at2759"/>
<dbReference type="SMART" id="SM00248">
    <property type="entry name" value="ANK"/>
    <property type="match status" value="5"/>
</dbReference>
<keyword evidence="2 3" id="KW-0040">ANK repeat</keyword>
<evidence type="ECO:0000313" key="4">
    <source>
        <dbReference type="EMBL" id="CZR68457.1"/>
    </source>
</evidence>
<organism evidence="4 5">
    <name type="scientific">Phialocephala subalpina</name>
    <dbReference type="NCBI Taxonomy" id="576137"/>
    <lineage>
        <taxon>Eukaryota</taxon>
        <taxon>Fungi</taxon>
        <taxon>Dikarya</taxon>
        <taxon>Ascomycota</taxon>
        <taxon>Pezizomycotina</taxon>
        <taxon>Leotiomycetes</taxon>
        <taxon>Helotiales</taxon>
        <taxon>Mollisiaceae</taxon>
        <taxon>Phialocephala</taxon>
        <taxon>Phialocephala fortinii species complex</taxon>
    </lineage>
</organism>
<protein>
    <submittedName>
        <fullName evidence="4">Uncharacterized protein</fullName>
    </submittedName>
</protein>
<feature type="repeat" description="ANK" evidence="3">
    <location>
        <begin position="456"/>
        <end position="488"/>
    </location>
</feature>
<dbReference type="InterPro" id="IPR002110">
    <property type="entry name" value="Ankyrin_rpt"/>
</dbReference>
<evidence type="ECO:0000313" key="5">
    <source>
        <dbReference type="Proteomes" id="UP000184330"/>
    </source>
</evidence>
<keyword evidence="1" id="KW-0677">Repeat</keyword>
<name>A0A1L7XU07_9HELO</name>
<evidence type="ECO:0000256" key="3">
    <source>
        <dbReference type="PROSITE-ProRule" id="PRU00023"/>
    </source>
</evidence>
<feature type="repeat" description="ANK" evidence="3">
    <location>
        <begin position="349"/>
        <end position="381"/>
    </location>
</feature>
<dbReference type="InterPro" id="IPR036770">
    <property type="entry name" value="Ankyrin_rpt-contain_sf"/>
</dbReference>
<proteinExistence type="predicted"/>
<dbReference type="Pfam" id="PF13637">
    <property type="entry name" value="Ank_4"/>
    <property type="match status" value="1"/>
</dbReference>
<accession>A0A1L7XU07</accession>
<dbReference type="AlphaFoldDB" id="A0A1L7XU07"/>
<dbReference type="Pfam" id="PF12796">
    <property type="entry name" value="Ank_2"/>
    <property type="match status" value="1"/>
</dbReference>
<dbReference type="PANTHER" id="PTHR24171">
    <property type="entry name" value="ANKYRIN REPEAT DOMAIN-CONTAINING PROTEIN 39-RELATED"/>
    <property type="match status" value="1"/>
</dbReference>
<sequence>MDPLSITASVIAVIGAAKQTYKALLALYSLRNAPQEVLELINEVSELQALLCLVQKATGNSSLSTLPSNDQDFIKRLIESAREPLNQLNDLITACSRSTDADAAKRGAFLNVSFATWLKSRNSIEKIRQRFLRAHRNISTALAALNNIHRETHRPHRQEDNRLMLNIHELILSQTKKAEAQTSTAEDELIIYRQFSRALVERMNETVTRSDASTIVHPKHSTAAQFDKLDSQLHEESGETRWLVSEKEVRVLEDHSGNLDHTETFSSIRASLYRDAVASSTSLQLSKLHSARSGLMSAHISFSTLDDEEGLHVYGVIQRLEWTISVMSHEFLQLLREQAISGNDMADDDGTSLLIYALKFRSHEIVGLLLDYGANPHLSDPRGISACAYAQSSLLIDRPSQRPVWSAKMDLTMHEPSITDDLCFTPLHHVVIGLKQADLRQQLNITTMYIKTPDSFGRSLLHWAVIMGDSTDVEALLDHGASPTCVDREQMTPLHDIHLAPPSSQAQCGRLLLGAGAEVDALDFWGRTPLRIAVGYNSISLDFLTLLINKGADVNRRDLYSQGPLLKSIQGRKEITRLLLKHGADTAASDGYGNTPVLEAIYRNKPQQLQLLLEHGAKTNEYFELKPGRRARDGQIHLLDFVAWYGSVEIMRILEDSPTQHYHLSQPLDTFEQYRDFRLVNGRKAEVAEHEAFLRLLSKMEFSYETCQPSHFADDESDDDENFVDAHDSILDENV</sequence>
<dbReference type="Gene3D" id="1.25.40.20">
    <property type="entry name" value="Ankyrin repeat-containing domain"/>
    <property type="match status" value="1"/>
</dbReference>
<feature type="repeat" description="ANK" evidence="3">
    <location>
        <begin position="525"/>
        <end position="559"/>
    </location>
</feature>
<reference evidence="4 5" key="1">
    <citation type="submission" date="2016-03" db="EMBL/GenBank/DDBJ databases">
        <authorList>
            <person name="Ploux O."/>
        </authorList>
    </citation>
    <scope>NUCLEOTIDE SEQUENCE [LARGE SCALE GENOMIC DNA]</scope>
    <source>
        <strain evidence="4 5">UAMH 11012</strain>
    </source>
</reference>
<evidence type="ECO:0000256" key="1">
    <source>
        <dbReference type="ARBA" id="ARBA00022737"/>
    </source>
</evidence>
<dbReference type="PROSITE" id="PS50088">
    <property type="entry name" value="ANK_REPEAT"/>
    <property type="match status" value="4"/>
</dbReference>
<dbReference type="STRING" id="576137.A0A1L7XU07"/>
<feature type="repeat" description="ANK" evidence="3">
    <location>
        <begin position="592"/>
        <end position="624"/>
    </location>
</feature>
<gene>
    <name evidence="4" type="ORF">PAC_18356</name>
</gene>
<dbReference type="EMBL" id="FJOG01000055">
    <property type="protein sequence ID" value="CZR68457.1"/>
    <property type="molecule type" value="Genomic_DNA"/>
</dbReference>
<dbReference type="Proteomes" id="UP000184330">
    <property type="component" value="Unassembled WGS sequence"/>
</dbReference>
<dbReference type="PROSITE" id="PS50297">
    <property type="entry name" value="ANK_REP_REGION"/>
    <property type="match status" value="3"/>
</dbReference>
<dbReference type="SUPFAM" id="SSF48403">
    <property type="entry name" value="Ankyrin repeat"/>
    <property type="match status" value="1"/>
</dbReference>
<keyword evidence="5" id="KW-1185">Reference proteome</keyword>